<sequence length="463" mass="51365">MPSKLRRAICAIKDQTSLGLARVSGSSVVAVAVVRATSHDEHPADEGCIAEILLLASSSPEHSAAVTSVLSRRLSRTRNWVVAVKSLCFVSRAISECASHFLLEALSASNAGDGEDRLLDLSSFHDESGISSPWDFTAFVRTFALYLDSRLNVVFAGDLQRRSHRRYISDLKPSALLDRIRQWRFLLDRAMGTRPTGPARSHHLVRTAFASVVWESFDLYRDISDALSLLLDSFFHLPGDLLCSETFRHCAAAAKQFDELESFYAGCKNMGIGRHSEYPTIRKISDSLLQTLEEFVKEGKEKSTPPKLSPAALPQYPSTSGDSSVLEKESWELALLESVNELSTTSLPRSKASALGAQSNKSPTNKKGLIASFQNPFLHAAYDKSLMAVTSSPSGFRTPPSEKELSASRSVVERFISTNYREKKTAEQEKEEDPFDLLARRERPALISLAAKEFREKYYRQAH</sequence>
<dbReference type="GO" id="GO:0032050">
    <property type="term" value="F:clathrin heavy chain binding"/>
    <property type="evidence" value="ECO:0007669"/>
    <property type="project" value="TreeGrafter"/>
</dbReference>
<dbReference type="OrthoDB" id="44015at2759"/>
<feature type="region of interest" description="Disordered" evidence="9">
    <location>
        <begin position="347"/>
        <end position="366"/>
    </location>
</feature>
<dbReference type="InterPro" id="IPR045192">
    <property type="entry name" value="AP180-like"/>
</dbReference>
<evidence type="ECO:0000256" key="8">
    <source>
        <dbReference type="ARBA" id="ARBA00023329"/>
    </source>
</evidence>
<protein>
    <recommendedName>
        <fullName evidence="10">ENTH domain-containing protein</fullName>
    </recommendedName>
</protein>
<evidence type="ECO:0000313" key="11">
    <source>
        <dbReference type="EMBL" id="KAG0450871.1"/>
    </source>
</evidence>
<evidence type="ECO:0000256" key="3">
    <source>
        <dbReference type="ARBA" id="ARBA00004600"/>
    </source>
</evidence>
<dbReference type="PROSITE" id="PS50942">
    <property type="entry name" value="ENTH"/>
    <property type="match status" value="1"/>
</dbReference>
<evidence type="ECO:0000259" key="10">
    <source>
        <dbReference type="PROSITE" id="PS50942"/>
    </source>
</evidence>
<name>A0A835PEW0_VANPL</name>
<evidence type="ECO:0000256" key="4">
    <source>
        <dbReference type="ARBA" id="ARBA00022583"/>
    </source>
</evidence>
<feature type="compositionally biased region" description="Polar residues" evidence="9">
    <location>
        <begin position="356"/>
        <end position="365"/>
    </location>
</feature>
<evidence type="ECO:0000256" key="2">
    <source>
        <dbReference type="ARBA" id="ARBA00004555"/>
    </source>
</evidence>
<dbReference type="Gene3D" id="1.25.40.90">
    <property type="match status" value="1"/>
</dbReference>
<feature type="region of interest" description="Disordered" evidence="9">
    <location>
        <begin position="299"/>
        <end position="323"/>
    </location>
</feature>
<keyword evidence="5" id="KW-0333">Golgi apparatus</keyword>
<reference evidence="11 12" key="1">
    <citation type="journal article" date="2020" name="Nat. Food">
        <title>A phased Vanilla planifolia genome enables genetic improvement of flavour and production.</title>
        <authorList>
            <person name="Hasing T."/>
            <person name="Tang H."/>
            <person name="Brym M."/>
            <person name="Khazi F."/>
            <person name="Huang T."/>
            <person name="Chambers A.H."/>
        </authorList>
    </citation>
    <scope>NUCLEOTIDE SEQUENCE [LARGE SCALE GENOMIC DNA]</scope>
    <source>
        <tissue evidence="11">Leaf</tissue>
    </source>
</reference>
<dbReference type="Proteomes" id="UP000639772">
    <property type="component" value="Unassembled WGS sequence"/>
</dbReference>
<evidence type="ECO:0000256" key="1">
    <source>
        <dbReference type="ARBA" id="ARBA00004132"/>
    </source>
</evidence>
<accession>A0A835PEW0</accession>
<dbReference type="InterPro" id="IPR014712">
    <property type="entry name" value="ANTH_dom_sf"/>
</dbReference>
<evidence type="ECO:0000313" key="12">
    <source>
        <dbReference type="Proteomes" id="UP000639772"/>
    </source>
</evidence>
<dbReference type="GO" id="GO:0005545">
    <property type="term" value="F:1-phosphatidylinositol binding"/>
    <property type="evidence" value="ECO:0007669"/>
    <property type="project" value="InterPro"/>
</dbReference>
<evidence type="ECO:0000256" key="5">
    <source>
        <dbReference type="ARBA" id="ARBA00023034"/>
    </source>
</evidence>
<evidence type="ECO:0000256" key="9">
    <source>
        <dbReference type="SAM" id="MobiDB-lite"/>
    </source>
</evidence>
<dbReference type="InterPro" id="IPR013809">
    <property type="entry name" value="ENTH"/>
</dbReference>
<dbReference type="GO" id="GO:0006900">
    <property type="term" value="P:vesicle budding from membrane"/>
    <property type="evidence" value="ECO:0007669"/>
    <property type="project" value="TreeGrafter"/>
</dbReference>
<dbReference type="SUPFAM" id="SSF89009">
    <property type="entry name" value="GAT-like domain"/>
    <property type="match status" value="1"/>
</dbReference>
<dbReference type="Pfam" id="PF07651">
    <property type="entry name" value="ANTH"/>
    <property type="match status" value="1"/>
</dbReference>
<evidence type="ECO:0000256" key="7">
    <source>
        <dbReference type="ARBA" id="ARBA00023176"/>
    </source>
</evidence>
<dbReference type="CDD" id="cd16987">
    <property type="entry name" value="ANTH_N_AP180_plant"/>
    <property type="match status" value="1"/>
</dbReference>
<dbReference type="AlphaFoldDB" id="A0A835PEW0"/>
<dbReference type="GO" id="GO:0072583">
    <property type="term" value="P:clathrin-dependent endocytosis"/>
    <property type="evidence" value="ECO:0007669"/>
    <property type="project" value="InterPro"/>
</dbReference>
<dbReference type="GO" id="GO:0030136">
    <property type="term" value="C:clathrin-coated vesicle"/>
    <property type="evidence" value="ECO:0007669"/>
    <property type="project" value="UniProtKB-SubCell"/>
</dbReference>
<dbReference type="Gene3D" id="1.20.58.150">
    <property type="entry name" value="ANTH domain"/>
    <property type="match status" value="1"/>
</dbReference>
<feature type="domain" description="ENTH" evidence="10">
    <location>
        <begin position="21"/>
        <end position="161"/>
    </location>
</feature>
<keyword evidence="8" id="KW-0968">Cytoplasmic vesicle</keyword>
<dbReference type="SMART" id="SM00273">
    <property type="entry name" value="ENTH"/>
    <property type="match status" value="1"/>
</dbReference>
<organism evidence="11 12">
    <name type="scientific">Vanilla planifolia</name>
    <name type="common">Vanilla</name>
    <dbReference type="NCBI Taxonomy" id="51239"/>
    <lineage>
        <taxon>Eukaryota</taxon>
        <taxon>Viridiplantae</taxon>
        <taxon>Streptophyta</taxon>
        <taxon>Embryophyta</taxon>
        <taxon>Tracheophyta</taxon>
        <taxon>Spermatophyta</taxon>
        <taxon>Magnoliopsida</taxon>
        <taxon>Liliopsida</taxon>
        <taxon>Asparagales</taxon>
        <taxon>Orchidaceae</taxon>
        <taxon>Vanilloideae</taxon>
        <taxon>Vanilleae</taxon>
        <taxon>Vanilla</taxon>
    </lineage>
</organism>
<dbReference type="InterPro" id="IPR011417">
    <property type="entry name" value="ANTH_dom"/>
</dbReference>
<dbReference type="InterPro" id="IPR008942">
    <property type="entry name" value="ENTH_VHS"/>
</dbReference>
<dbReference type="InterPro" id="IPR048050">
    <property type="entry name" value="ANTH_N_plant"/>
</dbReference>
<gene>
    <name evidence="11" type="ORF">HPP92_026504</name>
</gene>
<dbReference type="GO" id="GO:0005546">
    <property type="term" value="F:phosphatidylinositol-4,5-bisphosphate binding"/>
    <property type="evidence" value="ECO:0007669"/>
    <property type="project" value="TreeGrafter"/>
</dbReference>
<proteinExistence type="predicted"/>
<comment type="subcellular location">
    <subcellularLocation>
        <location evidence="1">Cytoplasmic vesicle</location>
        <location evidence="1">Clathrin-coated vesicle</location>
    </subcellularLocation>
    <subcellularLocation>
        <location evidence="2">Golgi apparatus</location>
    </subcellularLocation>
    <subcellularLocation>
        <location evidence="3">Membrane</location>
        <location evidence="3">Clathrin-coated pit</location>
    </subcellularLocation>
</comment>
<evidence type="ECO:0000256" key="6">
    <source>
        <dbReference type="ARBA" id="ARBA00023136"/>
    </source>
</evidence>
<keyword evidence="7" id="KW-0168">Coated pit</keyword>
<dbReference type="SUPFAM" id="SSF48464">
    <property type="entry name" value="ENTH/VHS domain"/>
    <property type="match status" value="1"/>
</dbReference>
<keyword evidence="6" id="KW-0472">Membrane</keyword>
<comment type="caution">
    <text evidence="11">The sequence shown here is derived from an EMBL/GenBank/DDBJ whole genome shotgun (WGS) entry which is preliminary data.</text>
</comment>
<dbReference type="GO" id="GO:0005794">
    <property type="term" value="C:Golgi apparatus"/>
    <property type="evidence" value="ECO:0007669"/>
    <property type="project" value="UniProtKB-SubCell"/>
</dbReference>
<keyword evidence="4" id="KW-0254">Endocytosis</keyword>
<dbReference type="GO" id="GO:0005905">
    <property type="term" value="C:clathrin-coated pit"/>
    <property type="evidence" value="ECO:0007669"/>
    <property type="project" value="UniProtKB-SubCell"/>
</dbReference>
<dbReference type="GO" id="GO:0000149">
    <property type="term" value="F:SNARE binding"/>
    <property type="evidence" value="ECO:0007669"/>
    <property type="project" value="TreeGrafter"/>
</dbReference>
<dbReference type="FunFam" id="1.20.58.150:FF:000005">
    <property type="entry name" value="putative clathrin assembly protein At2g25430"/>
    <property type="match status" value="1"/>
</dbReference>
<dbReference type="GO" id="GO:0048268">
    <property type="term" value="P:clathrin coat assembly"/>
    <property type="evidence" value="ECO:0007669"/>
    <property type="project" value="InterPro"/>
</dbReference>
<dbReference type="EMBL" id="JADCNM010000086">
    <property type="protein sequence ID" value="KAG0450871.1"/>
    <property type="molecule type" value="Genomic_DNA"/>
</dbReference>
<dbReference type="PANTHER" id="PTHR22951">
    <property type="entry name" value="CLATHRIN ASSEMBLY PROTEIN"/>
    <property type="match status" value="1"/>
</dbReference>
<dbReference type="PANTHER" id="PTHR22951:SF75">
    <property type="entry name" value="CLATHRIN COAT ASSEMBLY PROTEIN AP180"/>
    <property type="match status" value="1"/>
</dbReference>